<evidence type="ECO:0000313" key="3">
    <source>
        <dbReference type="Proteomes" id="UP000626109"/>
    </source>
</evidence>
<feature type="compositionally biased region" description="Basic and acidic residues" evidence="1">
    <location>
        <begin position="188"/>
        <end position="197"/>
    </location>
</feature>
<feature type="compositionally biased region" description="Polar residues" evidence="1">
    <location>
        <begin position="262"/>
        <end position="280"/>
    </location>
</feature>
<evidence type="ECO:0000313" key="2">
    <source>
        <dbReference type="EMBL" id="CAE8679830.1"/>
    </source>
</evidence>
<dbReference type="EMBL" id="CAJNNW010025805">
    <property type="protein sequence ID" value="CAE8679830.1"/>
    <property type="molecule type" value="Genomic_DNA"/>
</dbReference>
<feature type="compositionally biased region" description="Low complexity" evidence="1">
    <location>
        <begin position="244"/>
        <end position="254"/>
    </location>
</feature>
<comment type="caution">
    <text evidence="2">The sequence shown here is derived from an EMBL/GenBank/DDBJ whole genome shotgun (WGS) entry which is preliminary data.</text>
</comment>
<feature type="region of interest" description="Disordered" evidence="1">
    <location>
        <begin position="234"/>
        <end position="280"/>
    </location>
</feature>
<gene>
    <name evidence="2" type="ORF">PGLA2088_LOCUS21575</name>
</gene>
<dbReference type="AlphaFoldDB" id="A0A813JIU9"/>
<reference evidence="2" key="1">
    <citation type="submission" date="2021-02" db="EMBL/GenBank/DDBJ databases">
        <authorList>
            <person name="Dougan E. K."/>
            <person name="Rhodes N."/>
            <person name="Thang M."/>
            <person name="Chan C."/>
        </authorList>
    </citation>
    <scope>NUCLEOTIDE SEQUENCE</scope>
</reference>
<organism evidence="2 3">
    <name type="scientific">Polarella glacialis</name>
    <name type="common">Dinoflagellate</name>
    <dbReference type="NCBI Taxonomy" id="89957"/>
    <lineage>
        <taxon>Eukaryota</taxon>
        <taxon>Sar</taxon>
        <taxon>Alveolata</taxon>
        <taxon>Dinophyceae</taxon>
        <taxon>Suessiales</taxon>
        <taxon>Suessiaceae</taxon>
        <taxon>Polarella</taxon>
    </lineage>
</organism>
<sequence>MGSCEPKSAPTASIIDACGKTPQRARGSPRRRRRSNAMDVDAGEAKPALTLEGLALPIARRQLPEADAFPATRSDLFEAAPPQQTDPVLSADGCPALRSPGRTPAKNGEAAEQQQQQQQQQQAPVAAAAVQTTAGTNARSCRGRNGTPHARPTPLKAVQAKMREGQSNGPPAATGDRRHASLPAQEPKVSEPQRDPGLEVALMQPTLLQHRLKRLRLEPQDGMVLDSNWEVQGQVGNKRDPHSNNDNNNNNKNNQFHLAARSLSSVSTMPSPASNPSKKL</sequence>
<evidence type="ECO:0000256" key="1">
    <source>
        <dbReference type="SAM" id="MobiDB-lite"/>
    </source>
</evidence>
<accession>A0A813JIU9</accession>
<protein>
    <submittedName>
        <fullName evidence="2">Uncharacterized protein</fullName>
    </submittedName>
</protein>
<feature type="compositionally biased region" description="Low complexity" evidence="1">
    <location>
        <begin position="110"/>
        <end position="134"/>
    </location>
</feature>
<proteinExistence type="predicted"/>
<feature type="region of interest" description="Disordered" evidence="1">
    <location>
        <begin position="1"/>
        <end position="47"/>
    </location>
</feature>
<feature type="region of interest" description="Disordered" evidence="1">
    <location>
        <begin position="66"/>
        <end position="197"/>
    </location>
</feature>
<dbReference type="Proteomes" id="UP000626109">
    <property type="component" value="Unassembled WGS sequence"/>
</dbReference>
<name>A0A813JIU9_POLGL</name>